<sequence>MTPHIQRYIRDLVDEDCSIPQNGIYQNKRKIFYSVIKKTTIYDCLNAMHSSINPVAPIHEMRNDPNTIIIRKTYSEMFSIIEEQFPFKIEFLWMRWVST</sequence>
<proteinExistence type="predicted"/>
<evidence type="ECO:0000313" key="1">
    <source>
        <dbReference type="EMBL" id="KII68194.1"/>
    </source>
</evidence>
<organism evidence="1 2">
    <name type="scientific">Thelohanellus kitauei</name>
    <name type="common">Myxosporean</name>
    <dbReference type="NCBI Taxonomy" id="669202"/>
    <lineage>
        <taxon>Eukaryota</taxon>
        <taxon>Metazoa</taxon>
        <taxon>Cnidaria</taxon>
        <taxon>Myxozoa</taxon>
        <taxon>Myxosporea</taxon>
        <taxon>Bivalvulida</taxon>
        <taxon>Platysporina</taxon>
        <taxon>Myxobolidae</taxon>
        <taxon>Thelohanellus</taxon>
    </lineage>
</organism>
<accession>A0A0C2IRZ4</accession>
<evidence type="ECO:0000313" key="2">
    <source>
        <dbReference type="Proteomes" id="UP000031668"/>
    </source>
</evidence>
<protein>
    <submittedName>
        <fullName evidence="1">Uncharacterized protein</fullName>
    </submittedName>
</protein>
<keyword evidence="2" id="KW-1185">Reference proteome</keyword>
<dbReference type="OrthoDB" id="2283132at2759"/>
<comment type="caution">
    <text evidence="1">The sequence shown here is derived from an EMBL/GenBank/DDBJ whole genome shotgun (WGS) entry which is preliminary data.</text>
</comment>
<dbReference type="Proteomes" id="UP000031668">
    <property type="component" value="Unassembled WGS sequence"/>
</dbReference>
<dbReference type="AlphaFoldDB" id="A0A0C2IRZ4"/>
<name>A0A0C2IRZ4_THEKT</name>
<reference evidence="1 2" key="1">
    <citation type="journal article" date="2014" name="Genome Biol. Evol.">
        <title>The genome of the myxosporean Thelohanellus kitauei shows adaptations to nutrient acquisition within its fish host.</title>
        <authorList>
            <person name="Yang Y."/>
            <person name="Xiong J."/>
            <person name="Zhou Z."/>
            <person name="Huo F."/>
            <person name="Miao W."/>
            <person name="Ran C."/>
            <person name="Liu Y."/>
            <person name="Zhang J."/>
            <person name="Feng J."/>
            <person name="Wang M."/>
            <person name="Wang M."/>
            <person name="Wang L."/>
            <person name="Yao B."/>
        </authorList>
    </citation>
    <scope>NUCLEOTIDE SEQUENCE [LARGE SCALE GENOMIC DNA]</scope>
    <source>
        <strain evidence="1">Wuqing</strain>
    </source>
</reference>
<dbReference type="EMBL" id="JWZT01002896">
    <property type="protein sequence ID" value="KII68194.1"/>
    <property type="molecule type" value="Genomic_DNA"/>
</dbReference>
<gene>
    <name evidence="1" type="ORF">RF11_01884</name>
</gene>